<accession>A0A6N2K632</accession>
<protein>
    <submittedName>
        <fullName evidence="1">Uncharacterized protein</fullName>
    </submittedName>
</protein>
<name>A0A6N2K632_SALVM</name>
<evidence type="ECO:0000313" key="1">
    <source>
        <dbReference type="EMBL" id="VFU23727.1"/>
    </source>
</evidence>
<gene>
    <name evidence="1" type="ORF">SVIM_LOCUS38677</name>
</gene>
<organism evidence="1">
    <name type="scientific">Salix viminalis</name>
    <name type="common">Common osier</name>
    <name type="synonym">Basket willow</name>
    <dbReference type="NCBI Taxonomy" id="40686"/>
    <lineage>
        <taxon>Eukaryota</taxon>
        <taxon>Viridiplantae</taxon>
        <taxon>Streptophyta</taxon>
        <taxon>Embryophyta</taxon>
        <taxon>Tracheophyta</taxon>
        <taxon>Spermatophyta</taxon>
        <taxon>Magnoliopsida</taxon>
        <taxon>eudicotyledons</taxon>
        <taxon>Gunneridae</taxon>
        <taxon>Pentapetalae</taxon>
        <taxon>rosids</taxon>
        <taxon>fabids</taxon>
        <taxon>Malpighiales</taxon>
        <taxon>Salicaceae</taxon>
        <taxon>Saliceae</taxon>
        <taxon>Salix</taxon>
    </lineage>
</organism>
<proteinExistence type="predicted"/>
<dbReference type="AlphaFoldDB" id="A0A6N2K632"/>
<dbReference type="EMBL" id="CAADRP010000125">
    <property type="protein sequence ID" value="VFU23727.1"/>
    <property type="molecule type" value="Genomic_DNA"/>
</dbReference>
<reference evidence="1" key="1">
    <citation type="submission" date="2019-03" db="EMBL/GenBank/DDBJ databases">
        <authorList>
            <person name="Mank J."/>
            <person name="Almeida P."/>
        </authorList>
    </citation>
    <scope>NUCLEOTIDE SEQUENCE</scope>
    <source>
        <strain evidence="1">78183</strain>
    </source>
</reference>
<sequence length="70" mass="7981">MVEQEVKKVEAVTPVAPTPVETKRWERWDTLFISEEIGRINFGLNANQPVEVVLEILQTPNACLFITRVS</sequence>